<evidence type="ECO:0000256" key="1">
    <source>
        <dbReference type="ARBA" id="ARBA00023015"/>
    </source>
</evidence>
<name>A0ABW0RXW1_9BURK</name>
<accession>A0ABW0RXW1</accession>
<dbReference type="InterPro" id="IPR029062">
    <property type="entry name" value="Class_I_gatase-like"/>
</dbReference>
<dbReference type="Pfam" id="PF01965">
    <property type="entry name" value="DJ-1_PfpI"/>
    <property type="match status" value="1"/>
</dbReference>
<dbReference type="PROSITE" id="PS01124">
    <property type="entry name" value="HTH_ARAC_FAMILY_2"/>
    <property type="match status" value="1"/>
</dbReference>
<keyword evidence="5" id="KW-1185">Reference proteome</keyword>
<reference evidence="5" key="1">
    <citation type="journal article" date="2019" name="Int. J. Syst. Evol. Microbiol.">
        <title>The Global Catalogue of Microorganisms (GCM) 10K type strain sequencing project: providing services to taxonomists for standard genome sequencing and annotation.</title>
        <authorList>
            <consortium name="The Broad Institute Genomics Platform"/>
            <consortium name="The Broad Institute Genome Sequencing Center for Infectious Disease"/>
            <person name="Wu L."/>
            <person name="Ma J."/>
        </authorList>
    </citation>
    <scope>NUCLEOTIDE SEQUENCE [LARGE SCALE GENOMIC DNA]</scope>
    <source>
        <strain evidence="5">CGMCC 4.5798</strain>
    </source>
</reference>
<organism evidence="4 5">
    <name type="scientific">Massilia aerilata</name>
    <dbReference type="NCBI Taxonomy" id="453817"/>
    <lineage>
        <taxon>Bacteria</taxon>
        <taxon>Pseudomonadati</taxon>
        <taxon>Pseudomonadota</taxon>
        <taxon>Betaproteobacteria</taxon>
        <taxon>Burkholderiales</taxon>
        <taxon>Oxalobacteraceae</taxon>
        <taxon>Telluria group</taxon>
        <taxon>Massilia</taxon>
    </lineage>
</organism>
<gene>
    <name evidence="4" type="ORF">ACFPO9_11125</name>
</gene>
<dbReference type="InterPro" id="IPR002818">
    <property type="entry name" value="DJ-1/PfpI"/>
</dbReference>
<dbReference type="Pfam" id="PF12833">
    <property type="entry name" value="HTH_18"/>
    <property type="match status" value="1"/>
</dbReference>
<evidence type="ECO:0000259" key="3">
    <source>
        <dbReference type="PROSITE" id="PS01124"/>
    </source>
</evidence>
<dbReference type="Gene3D" id="3.40.50.880">
    <property type="match status" value="1"/>
</dbReference>
<dbReference type="InterPro" id="IPR018060">
    <property type="entry name" value="HTH_AraC"/>
</dbReference>
<feature type="domain" description="HTH araC/xylS-type" evidence="3">
    <location>
        <begin position="265"/>
        <end position="363"/>
    </location>
</feature>
<keyword evidence="2" id="KW-0804">Transcription</keyword>
<dbReference type="EMBL" id="JBHSMZ010000006">
    <property type="protein sequence ID" value="MFC5549069.1"/>
    <property type="molecule type" value="Genomic_DNA"/>
</dbReference>
<dbReference type="CDD" id="cd03137">
    <property type="entry name" value="GATase1_AraC_1"/>
    <property type="match status" value="1"/>
</dbReference>
<evidence type="ECO:0000313" key="5">
    <source>
        <dbReference type="Proteomes" id="UP001596086"/>
    </source>
</evidence>
<evidence type="ECO:0000313" key="4">
    <source>
        <dbReference type="EMBL" id="MFC5549069.1"/>
    </source>
</evidence>
<proteinExistence type="predicted"/>
<sequence length="372" mass="40369">MQQFSWLPMPGERQEGRDFCQNVGNATIDRSRDKLRSTFFAGSPHRIVIAAFPTAQMLDVTGPLDVFSMANTIERGQGRPAPYEFILAAPEAGQVETTSGIALLATRSIHDPSLSADTLLVAGGPGARDAIGDEKIIGGLRALCGRSGRVGSICTGAFPLAATGLMRHQRATTHWAHFDEFAQAFPDVELERNALFVDAGACHSSAGISAGIDYALALLEAGIGRDLAMRVARSLVVFLKRPGGQAQFSVQLASQANAENPDRFFALGQWMSDNLSSELSVEILAERMAMSPRNFARRFVETMKVAPAKYVESLRVDAARRLLTDSELSLARIAERCGFGSAETMRLAFKRQIDISPTDFRERFRSTGGRKA</sequence>
<dbReference type="InterPro" id="IPR052158">
    <property type="entry name" value="INH-QAR"/>
</dbReference>
<keyword evidence="1" id="KW-0805">Transcription regulation</keyword>
<protein>
    <submittedName>
        <fullName evidence="4">GlxA family transcriptional regulator</fullName>
    </submittedName>
</protein>
<dbReference type="PANTHER" id="PTHR43130">
    <property type="entry name" value="ARAC-FAMILY TRANSCRIPTIONAL REGULATOR"/>
    <property type="match status" value="1"/>
</dbReference>
<dbReference type="SUPFAM" id="SSF52317">
    <property type="entry name" value="Class I glutamine amidotransferase-like"/>
    <property type="match status" value="1"/>
</dbReference>
<comment type="caution">
    <text evidence="4">The sequence shown here is derived from an EMBL/GenBank/DDBJ whole genome shotgun (WGS) entry which is preliminary data.</text>
</comment>
<dbReference type="Proteomes" id="UP001596086">
    <property type="component" value="Unassembled WGS sequence"/>
</dbReference>
<dbReference type="SMART" id="SM00342">
    <property type="entry name" value="HTH_ARAC"/>
    <property type="match status" value="1"/>
</dbReference>
<evidence type="ECO:0000256" key="2">
    <source>
        <dbReference type="ARBA" id="ARBA00023163"/>
    </source>
</evidence>
<dbReference type="PANTHER" id="PTHR43130:SF3">
    <property type="entry name" value="HTH-TYPE TRANSCRIPTIONAL REGULATOR RV1931C"/>
    <property type="match status" value="1"/>
</dbReference>
<dbReference type="InterPro" id="IPR009057">
    <property type="entry name" value="Homeodomain-like_sf"/>
</dbReference>
<dbReference type="Gene3D" id="1.10.10.60">
    <property type="entry name" value="Homeodomain-like"/>
    <property type="match status" value="1"/>
</dbReference>
<dbReference type="SUPFAM" id="SSF46689">
    <property type="entry name" value="Homeodomain-like"/>
    <property type="match status" value="2"/>
</dbReference>
<dbReference type="RefSeq" id="WP_379770586.1">
    <property type="nucleotide sequence ID" value="NZ_JBHSMZ010000006.1"/>
</dbReference>